<feature type="non-terminal residue" evidence="1">
    <location>
        <position position="325"/>
    </location>
</feature>
<organism evidence="1 2">
    <name type="scientific">Staurois parvus</name>
    <dbReference type="NCBI Taxonomy" id="386267"/>
    <lineage>
        <taxon>Eukaryota</taxon>
        <taxon>Metazoa</taxon>
        <taxon>Chordata</taxon>
        <taxon>Craniata</taxon>
        <taxon>Vertebrata</taxon>
        <taxon>Euteleostomi</taxon>
        <taxon>Amphibia</taxon>
        <taxon>Batrachia</taxon>
        <taxon>Anura</taxon>
        <taxon>Neobatrachia</taxon>
        <taxon>Ranoidea</taxon>
        <taxon>Ranidae</taxon>
        <taxon>Staurois</taxon>
    </lineage>
</organism>
<evidence type="ECO:0008006" key="3">
    <source>
        <dbReference type="Google" id="ProtNLM"/>
    </source>
</evidence>
<feature type="non-terminal residue" evidence="1">
    <location>
        <position position="1"/>
    </location>
</feature>
<protein>
    <recommendedName>
        <fullName evidence="3">Vitellogenin</fullName>
    </recommendedName>
</protein>
<accession>A0ABN9EZJ5</accession>
<dbReference type="InterPro" id="IPR039782">
    <property type="entry name" value="VPS13B"/>
</dbReference>
<sequence>RSHLPDPIIIHLEKRSLGIDEAQVIPGKGLEKQLQNIEPDLTHHLTFQAREEDEPSECAVPISTALIKQIAMKAQSEYSTSQIISDFYGGDCNTLPAWPYNKKDTDSGEHLAQWDSPMRVKLSLWKPHLKTLLTELLPWALLINQSRWDLWLFEGENIILQIPAGKTIIPPNFKEAFQLGIYWANTNTVHKSVAVRLVHDMTSPKWKDGDNSEVVSLDEEGFVDANIKLGAFPGHQKLCQFSISSMVRNGIQILQIEDKTMIINNTSFKIYYSPQMCVSQQHSDEEYVPVPDSTVFSISPAGEHNVTKSNTVPCWDLISDTSNCT</sequence>
<dbReference type="PANTHER" id="PTHR12517:SF0">
    <property type="entry name" value="INTERMEMBRANE LIPID TRANSFER PROTEIN VPS13B"/>
    <property type="match status" value="1"/>
</dbReference>
<reference evidence="1" key="1">
    <citation type="submission" date="2023-05" db="EMBL/GenBank/DDBJ databases">
        <authorList>
            <person name="Stuckert A."/>
        </authorList>
    </citation>
    <scope>NUCLEOTIDE SEQUENCE</scope>
</reference>
<comment type="caution">
    <text evidence="1">The sequence shown here is derived from an EMBL/GenBank/DDBJ whole genome shotgun (WGS) entry which is preliminary data.</text>
</comment>
<dbReference type="Proteomes" id="UP001162483">
    <property type="component" value="Unassembled WGS sequence"/>
</dbReference>
<name>A0ABN9EZJ5_9NEOB</name>
<evidence type="ECO:0000313" key="2">
    <source>
        <dbReference type="Proteomes" id="UP001162483"/>
    </source>
</evidence>
<evidence type="ECO:0000313" key="1">
    <source>
        <dbReference type="EMBL" id="CAI9588811.1"/>
    </source>
</evidence>
<dbReference type="EMBL" id="CATNWA010015997">
    <property type="protein sequence ID" value="CAI9588811.1"/>
    <property type="molecule type" value="Genomic_DNA"/>
</dbReference>
<keyword evidence="2" id="KW-1185">Reference proteome</keyword>
<dbReference type="PANTHER" id="PTHR12517">
    <property type="entry name" value="VACUOLAR PROTEIN SORTING-ASSOCIATED PROTEIN 13B"/>
    <property type="match status" value="1"/>
</dbReference>
<gene>
    <name evidence="1" type="ORF">SPARVUS_LOCUS10804603</name>
</gene>
<proteinExistence type="predicted"/>